<comment type="subcellular location">
    <subcellularLocation>
        <location evidence="1">Cell membrane</location>
        <topology evidence="1">Multi-pass membrane protein</topology>
    </subcellularLocation>
</comment>
<dbReference type="RefSeq" id="WP_306833546.1">
    <property type="nucleotide sequence ID" value="NZ_JAUSRA010000001.1"/>
</dbReference>
<dbReference type="NCBIfam" id="TIGR00711">
    <property type="entry name" value="efflux_EmrB"/>
    <property type="match status" value="1"/>
</dbReference>
<accession>A0ABT9MZ63</accession>
<sequence>MPPPDGRVPWAVWRAALVVSGGAFLSTLDAAVVGVGLEPLTRELDAGLDRVQWVATGYLLAFAAVLPACGWLMRRLGTERLWLGGMVAFLVASGGCALAGSVEWLIALRVAQGLAGGLILPAGQAIIGRMVGPLRLGRVLGTTGIAVTLGPALGPVAGGLLIDAAGWRWMFLINLPVGLPLLWAAWRMLPRVPGGRAAAGALDLPGLLLLGAGLPLLVLGGTGVPVLLGAGLAALAVFVRLALRGRRRPILDLTIFANRRYAAATVTVAFSGAALFGGQIVLPLYLQLGRGVSAAEAGLLLVPAGLGTAAGLPIAGRLADRYGAGPVAAAGAVLTAVPTAALALDLTWPLVQALLVVRGTALALVMMPGTTGAFTAVTAAQLPDATAQVSIVSRVAGAAATAGLVIAFGHGVPVAFVLLAAASLGCVPAALLLAIEERRR</sequence>
<dbReference type="InterPro" id="IPR020846">
    <property type="entry name" value="MFS_dom"/>
</dbReference>
<feature type="transmembrane region" description="Helical" evidence="8">
    <location>
        <begin position="391"/>
        <end position="408"/>
    </location>
</feature>
<feature type="domain" description="Major facilitator superfamily (MFS) profile" evidence="9">
    <location>
        <begin position="15"/>
        <end position="438"/>
    </location>
</feature>
<dbReference type="InterPro" id="IPR011701">
    <property type="entry name" value="MFS"/>
</dbReference>
<dbReference type="Gene3D" id="1.20.1720.10">
    <property type="entry name" value="Multidrug resistance protein D"/>
    <property type="match status" value="1"/>
</dbReference>
<feature type="transmembrane region" description="Helical" evidence="8">
    <location>
        <begin position="167"/>
        <end position="186"/>
    </location>
</feature>
<evidence type="ECO:0000313" key="11">
    <source>
        <dbReference type="Proteomes" id="UP001240984"/>
    </source>
</evidence>
<feature type="transmembrane region" description="Helical" evidence="8">
    <location>
        <begin position="139"/>
        <end position="161"/>
    </location>
</feature>
<keyword evidence="4" id="KW-1003">Cell membrane</keyword>
<dbReference type="EMBL" id="JAUSRA010000001">
    <property type="protein sequence ID" value="MDP9796736.1"/>
    <property type="molecule type" value="Genomic_DNA"/>
</dbReference>
<feature type="transmembrane region" description="Helical" evidence="8">
    <location>
        <begin position="224"/>
        <end position="243"/>
    </location>
</feature>
<evidence type="ECO:0000256" key="5">
    <source>
        <dbReference type="ARBA" id="ARBA00022692"/>
    </source>
</evidence>
<comment type="caution">
    <text evidence="10">The sequence shown here is derived from an EMBL/GenBank/DDBJ whole genome shotgun (WGS) entry which is preliminary data.</text>
</comment>
<dbReference type="Gene3D" id="1.20.1250.20">
    <property type="entry name" value="MFS general substrate transporter like domains"/>
    <property type="match status" value="1"/>
</dbReference>
<feature type="transmembrane region" description="Helical" evidence="8">
    <location>
        <begin position="414"/>
        <end position="435"/>
    </location>
</feature>
<feature type="transmembrane region" description="Helical" evidence="8">
    <location>
        <begin position="80"/>
        <end position="100"/>
    </location>
</feature>
<name>A0ABT9MZ63_9ACTN</name>
<keyword evidence="7 8" id="KW-0472">Membrane</keyword>
<keyword evidence="11" id="KW-1185">Reference proteome</keyword>
<dbReference type="Pfam" id="PF07690">
    <property type="entry name" value="MFS_1"/>
    <property type="match status" value="1"/>
</dbReference>
<dbReference type="SUPFAM" id="SSF103473">
    <property type="entry name" value="MFS general substrate transporter"/>
    <property type="match status" value="1"/>
</dbReference>
<evidence type="ECO:0000313" key="10">
    <source>
        <dbReference type="EMBL" id="MDP9796736.1"/>
    </source>
</evidence>
<feature type="transmembrane region" description="Helical" evidence="8">
    <location>
        <begin position="327"/>
        <end position="348"/>
    </location>
</feature>
<gene>
    <name evidence="10" type="ORF">J2S43_005248</name>
</gene>
<reference evidence="10 11" key="1">
    <citation type="submission" date="2023-07" db="EMBL/GenBank/DDBJ databases">
        <title>Sequencing the genomes of 1000 actinobacteria strains.</title>
        <authorList>
            <person name="Klenk H.-P."/>
        </authorList>
    </citation>
    <scope>NUCLEOTIDE SEQUENCE [LARGE SCALE GENOMIC DNA]</scope>
    <source>
        <strain evidence="10 11">DSM 44710</strain>
    </source>
</reference>
<evidence type="ECO:0000256" key="6">
    <source>
        <dbReference type="ARBA" id="ARBA00022989"/>
    </source>
</evidence>
<dbReference type="InterPro" id="IPR036259">
    <property type="entry name" value="MFS_trans_sf"/>
</dbReference>
<evidence type="ECO:0000259" key="9">
    <source>
        <dbReference type="PROSITE" id="PS50850"/>
    </source>
</evidence>
<evidence type="ECO:0000256" key="4">
    <source>
        <dbReference type="ARBA" id="ARBA00022475"/>
    </source>
</evidence>
<dbReference type="Proteomes" id="UP001240984">
    <property type="component" value="Unassembled WGS sequence"/>
</dbReference>
<keyword evidence="5 8" id="KW-0812">Transmembrane</keyword>
<dbReference type="InterPro" id="IPR004638">
    <property type="entry name" value="EmrB-like"/>
</dbReference>
<feature type="transmembrane region" description="Helical" evidence="8">
    <location>
        <begin position="360"/>
        <end position="379"/>
    </location>
</feature>
<evidence type="ECO:0000256" key="7">
    <source>
        <dbReference type="ARBA" id="ARBA00023136"/>
    </source>
</evidence>
<feature type="transmembrane region" description="Helical" evidence="8">
    <location>
        <begin position="297"/>
        <end position="315"/>
    </location>
</feature>
<feature type="transmembrane region" description="Helical" evidence="8">
    <location>
        <begin position="53"/>
        <end position="73"/>
    </location>
</feature>
<protein>
    <submittedName>
        <fullName evidence="10">EmrB/QacA subfamily drug resistance transporter</fullName>
    </submittedName>
</protein>
<evidence type="ECO:0000256" key="8">
    <source>
        <dbReference type="SAM" id="Phobius"/>
    </source>
</evidence>
<evidence type="ECO:0000256" key="3">
    <source>
        <dbReference type="ARBA" id="ARBA00022448"/>
    </source>
</evidence>
<feature type="transmembrane region" description="Helical" evidence="8">
    <location>
        <begin position="12"/>
        <end position="33"/>
    </location>
</feature>
<organism evidence="10 11">
    <name type="scientific">Catenuloplanes nepalensis</name>
    <dbReference type="NCBI Taxonomy" id="587533"/>
    <lineage>
        <taxon>Bacteria</taxon>
        <taxon>Bacillati</taxon>
        <taxon>Actinomycetota</taxon>
        <taxon>Actinomycetes</taxon>
        <taxon>Micromonosporales</taxon>
        <taxon>Micromonosporaceae</taxon>
        <taxon>Catenuloplanes</taxon>
    </lineage>
</organism>
<dbReference type="PROSITE" id="PS50850">
    <property type="entry name" value="MFS"/>
    <property type="match status" value="1"/>
</dbReference>
<comment type="similarity">
    <text evidence="2">Belongs to the major facilitator superfamily. EmrB family.</text>
</comment>
<dbReference type="PANTHER" id="PTHR42718">
    <property type="entry name" value="MAJOR FACILITATOR SUPERFAMILY MULTIDRUG TRANSPORTER MFSC"/>
    <property type="match status" value="1"/>
</dbReference>
<keyword evidence="6 8" id="KW-1133">Transmembrane helix</keyword>
<feature type="transmembrane region" description="Helical" evidence="8">
    <location>
        <begin position="263"/>
        <end position="285"/>
    </location>
</feature>
<proteinExistence type="inferred from homology"/>
<evidence type="ECO:0000256" key="1">
    <source>
        <dbReference type="ARBA" id="ARBA00004651"/>
    </source>
</evidence>
<dbReference type="PANTHER" id="PTHR42718:SF9">
    <property type="entry name" value="MAJOR FACILITATOR SUPERFAMILY MULTIDRUG TRANSPORTER MFSC"/>
    <property type="match status" value="1"/>
</dbReference>
<evidence type="ECO:0000256" key="2">
    <source>
        <dbReference type="ARBA" id="ARBA00008537"/>
    </source>
</evidence>
<keyword evidence="3" id="KW-0813">Transport</keyword>